<dbReference type="AlphaFoldDB" id="A0A2G5ERP6"/>
<proteinExistence type="inferred from homology"/>
<reference evidence="5 6" key="1">
    <citation type="submission" date="2017-09" db="EMBL/GenBank/DDBJ databases">
        <title>WGS assembly of Aquilegia coerulea Goldsmith.</title>
        <authorList>
            <person name="Hodges S."/>
            <person name="Kramer E."/>
            <person name="Nordborg M."/>
            <person name="Tomkins J."/>
            <person name="Borevitz J."/>
            <person name="Derieg N."/>
            <person name="Yan J."/>
            <person name="Mihaltcheva S."/>
            <person name="Hayes R.D."/>
            <person name="Rokhsar D."/>
        </authorList>
    </citation>
    <scope>NUCLEOTIDE SEQUENCE [LARGE SCALE GENOMIC DNA]</scope>
    <source>
        <strain evidence="6">cv. Goldsmith</strain>
    </source>
</reference>
<keyword evidence="2" id="KW-0677">Repeat</keyword>
<feature type="repeat" description="PPR" evidence="3">
    <location>
        <begin position="183"/>
        <end position="217"/>
    </location>
</feature>
<keyword evidence="6" id="KW-1185">Reference proteome</keyword>
<dbReference type="NCBIfam" id="TIGR00756">
    <property type="entry name" value="PPR"/>
    <property type="match status" value="6"/>
</dbReference>
<gene>
    <name evidence="5" type="ORF">AQUCO_00500381v1</name>
</gene>
<accession>A0A2G5ERP6</accession>
<dbReference type="OrthoDB" id="185373at2759"/>
<evidence type="ECO:0000256" key="1">
    <source>
        <dbReference type="ARBA" id="ARBA00007626"/>
    </source>
</evidence>
<protein>
    <recommendedName>
        <fullName evidence="7">Pentacotripeptide-repeat region of PRORP domain-containing protein</fullName>
    </recommendedName>
</protein>
<dbReference type="Proteomes" id="UP000230069">
    <property type="component" value="Unassembled WGS sequence"/>
</dbReference>
<dbReference type="PROSITE" id="PS51375">
    <property type="entry name" value="PPR"/>
    <property type="match status" value="4"/>
</dbReference>
<dbReference type="GO" id="GO:0010019">
    <property type="term" value="P:chloroplast-nucleus signaling pathway"/>
    <property type="evidence" value="ECO:0007669"/>
    <property type="project" value="TreeGrafter"/>
</dbReference>
<dbReference type="PANTHER" id="PTHR47936">
    <property type="entry name" value="PPR_LONG DOMAIN-CONTAINING PROTEIN"/>
    <property type="match status" value="1"/>
</dbReference>
<feature type="repeat" description="PPR" evidence="3">
    <location>
        <begin position="253"/>
        <end position="287"/>
    </location>
</feature>
<comment type="similarity">
    <text evidence="1">Belongs to the PPR family. P subfamily.</text>
</comment>
<dbReference type="FunCoup" id="A0A2G5ERP6">
    <property type="interactions" value="735"/>
</dbReference>
<evidence type="ECO:0008006" key="7">
    <source>
        <dbReference type="Google" id="ProtNLM"/>
    </source>
</evidence>
<dbReference type="Pfam" id="PF01535">
    <property type="entry name" value="PPR"/>
    <property type="match status" value="2"/>
</dbReference>
<dbReference type="STRING" id="218851.A0A2G5ERP6"/>
<evidence type="ECO:0000256" key="2">
    <source>
        <dbReference type="ARBA" id="ARBA00022737"/>
    </source>
</evidence>
<feature type="compositionally biased region" description="Low complexity" evidence="4">
    <location>
        <begin position="20"/>
        <end position="39"/>
    </location>
</feature>
<dbReference type="EMBL" id="KZ305022">
    <property type="protein sequence ID" value="PIA58414.1"/>
    <property type="molecule type" value="Genomic_DNA"/>
</dbReference>
<dbReference type="GO" id="GO:0031930">
    <property type="term" value="P:mitochondria-nucleus signaling pathway"/>
    <property type="evidence" value="ECO:0007669"/>
    <property type="project" value="TreeGrafter"/>
</dbReference>
<dbReference type="Pfam" id="PF13041">
    <property type="entry name" value="PPR_2"/>
    <property type="match status" value="2"/>
</dbReference>
<name>A0A2G5ERP6_AQUCA</name>
<dbReference type="InterPro" id="IPR011990">
    <property type="entry name" value="TPR-like_helical_dom_sf"/>
</dbReference>
<feature type="repeat" description="PPR" evidence="3">
    <location>
        <begin position="288"/>
        <end position="322"/>
    </location>
</feature>
<dbReference type="InterPro" id="IPR002885">
    <property type="entry name" value="PPR_rpt"/>
</dbReference>
<dbReference type="InParanoid" id="A0A2G5ERP6"/>
<evidence type="ECO:0000313" key="6">
    <source>
        <dbReference type="Proteomes" id="UP000230069"/>
    </source>
</evidence>
<feature type="region of interest" description="Disordered" evidence="4">
    <location>
        <begin position="1"/>
        <end position="42"/>
    </location>
</feature>
<dbReference type="Gene3D" id="1.25.40.10">
    <property type="entry name" value="Tetratricopeptide repeat domain"/>
    <property type="match status" value="2"/>
</dbReference>
<sequence>MSASKTTKSLYRIFSSKPISTPCRTKPSSTPSKPGSTKPTTRKTHDLLAQSFFDERDLTRFVENFKTLSDIPYFRSRQRIYEIAVLRLASAEKFSLIEEIIQHQKKYDNITSEGFAKRLICLYGKAGMFDHAFKLFDELPQLNCQRTLLSFNALLTACVQSKQFNKVEKLFRDMPLKLSIVPNVVTYNIVIQALCGTGSFDSAESMLGEMESNEVTPSLITFNTIMHGFYYNERFSDGERIWARMENSGIAPDIVSYNGKMQGLLNGGKISEAVELFEELQSRKLKPNLITYNFLIKAYCNDGNLEAAIRTYDLLLKKRYVPNRSTLETLIPFIYEKGDIDRALKLCKENVSVNCYIGVGTLQTVVNGLVKASRTEEAEKLLATSKLYAYYSQVKMPSEDSE</sequence>
<evidence type="ECO:0000256" key="4">
    <source>
        <dbReference type="SAM" id="MobiDB-lite"/>
    </source>
</evidence>
<organism evidence="5 6">
    <name type="scientific">Aquilegia coerulea</name>
    <name type="common">Rocky mountain columbine</name>
    <dbReference type="NCBI Taxonomy" id="218851"/>
    <lineage>
        <taxon>Eukaryota</taxon>
        <taxon>Viridiplantae</taxon>
        <taxon>Streptophyta</taxon>
        <taxon>Embryophyta</taxon>
        <taxon>Tracheophyta</taxon>
        <taxon>Spermatophyta</taxon>
        <taxon>Magnoliopsida</taxon>
        <taxon>Ranunculales</taxon>
        <taxon>Ranunculaceae</taxon>
        <taxon>Thalictroideae</taxon>
        <taxon>Aquilegia</taxon>
    </lineage>
</organism>
<evidence type="ECO:0000313" key="5">
    <source>
        <dbReference type="EMBL" id="PIA58414.1"/>
    </source>
</evidence>
<evidence type="ECO:0000256" key="3">
    <source>
        <dbReference type="PROSITE-ProRule" id="PRU00708"/>
    </source>
</evidence>
<feature type="repeat" description="PPR" evidence="3">
    <location>
        <begin position="218"/>
        <end position="252"/>
    </location>
</feature>
<dbReference type="PANTHER" id="PTHR47936:SF5">
    <property type="entry name" value="PENTACOTRIPEPTIDE-REPEAT REGION OF PRORP DOMAIN-CONTAINING PROTEIN"/>
    <property type="match status" value="1"/>
</dbReference>
<dbReference type="GO" id="GO:0009507">
    <property type="term" value="C:chloroplast"/>
    <property type="evidence" value="ECO:0007669"/>
    <property type="project" value="TreeGrafter"/>
</dbReference>